<dbReference type="Pfam" id="PF00096">
    <property type="entry name" value="zf-C2H2"/>
    <property type="match status" value="1"/>
</dbReference>
<sequence length="187" mass="22273">KLKSTVEKKHLNLLYEKPVPTEKENYEKKTPYNCNSDFGRKSSNLFKNAYAHISASEIKRDFAINKNHGKQLFHPEESEFKNLEVQFTWNHLLEEFQDHQKDNIEGFQGFKCSMCGSFLGSKKSLVVHISRQHRNRKEYKCHLCDKVYTRTENLNLHVRKNHIEKNQKTNDLEYEIQFQKCIDTSYI</sequence>
<gene>
    <name evidence="4" type="primary">LOC111088157</name>
</gene>
<organism evidence="3 4">
    <name type="scientific">Limulus polyphemus</name>
    <name type="common">Atlantic horseshoe crab</name>
    <dbReference type="NCBI Taxonomy" id="6850"/>
    <lineage>
        <taxon>Eukaryota</taxon>
        <taxon>Metazoa</taxon>
        <taxon>Ecdysozoa</taxon>
        <taxon>Arthropoda</taxon>
        <taxon>Chelicerata</taxon>
        <taxon>Merostomata</taxon>
        <taxon>Xiphosura</taxon>
        <taxon>Limulidae</taxon>
        <taxon>Limulus</taxon>
    </lineage>
</organism>
<dbReference type="RefSeq" id="XP_022253052.1">
    <property type="nucleotide sequence ID" value="XM_022397344.1"/>
</dbReference>
<protein>
    <submittedName>
        <fullName evidence="4">Zinc finger protein 600-like</fullName>
    </submittedName>
</protein>
<dbReference type="PROSITE" id="PS50157">
    <property type="entry name" value="ZINC_FINGER_C2H2_2"/>
    <property type="match status" value="2"/>
</dbReference>
<feature type="domain" description="C2H2-type" evidence="2">
    <location>
        <begin position="110"/>
        <end position="138"/>
    </location>
</feature>
<dbReference type="InterPro" id="IPR036236">
    <property type="entry name" value="Znf_C2H2_sf"/>
</dbReference>
<evidence type="ECO:0000259" key="2">
    <source>
        <dbReference type="PROSITE" id="PS50157"/>
    </source>
</evidence>
<reference evidence="4" key="1">
    <citation type="submission" date="2025-08" db="UniProtKB">
        <authorList>
            <consortium name="RefSeq"/>
        </authorList>
    </citation>
    <scope>IDENTIFICATION</scope>
    <source>
        <tissue evidence="4">Muscle</tissue>
    </source>
</reference>
<proteinExistence type="predicted"/>
<keyword evidence="1" id="KW-0862">Zinc</keyword>
<evidence type="ECO:0000256" key="1">
    <source>
        <dbReference type="PROSITE-ProRule" id="PRU00042"/>
    </source>
</evidence>
<dbReference type="SUPFAM" id="SSF57667">
    <property type="entry name" value="beta-beta-alpha zinc fingers"/>
    <property type="match status" value="1"/>
</dbReference>
<keyword evidence="3" id="KW-1185">Reference proteome</keyword>
<dbReference type="Gene3D" id="3.30.160.60">
    <property type="entry name" value="Classic Zinc Finger"/>
    <property type="match status" value="1"/>
</dbReference>
<dbReference type="InterPro" id="IPR013087">
    <property type="entry name" value="Znf_C2H2_type"/>
</dbReference>
<evidence type="ECO:0000313" key="4">
    <source>
        <dbReference type="RefSeq" id="XP_022253052.1"/>
    </source>
</evidence>
<feature type="non-terminal residue" evidence="4">
    <location>
        <position position="1"/>
    </location>
</feature>
<name>A0ABM1TAZ6_LIMPO</name>
<dbReference type="Proteomes" id="UP000694941">
    <property type="component" value="Unplaced"/>
</dbReference>
<feature type="domain" description="C2H2-type" evidence="2">
    <location>
        <begin position="139"/>
        <end position="167"/>
    </location>
</feature>
<keyword evidence="1" id="KW-0479">Metal-binding</keyword>
<evidence type="ECO:0000313" key="3">
    <source>
        <dbReference type="Proteomes" id="UP000694941"/>
    </source>
</evidence>
<dbReference type="GeneID" id="111088157"/>
<keyword evidence="1" id="KW-0863">Zinc-finger</keyword>
<dbReference type="SMART" id="SM00355">
    <property type="entry name" value="ZnF_C2H2"/>
    <property type="match status" value="2"/>
</dbReference>
<accession>A0ABM1TAZ6</accession>
<dbReference type="PROSITE" id="PS00028">
    <property type="entry name" value="ZINC_FINGER_C2H2_1"/>
    <property type="match status" value="2"/>
</dbReference>